<comment type="caution">
    <text evidence="1">The sequence shown here is derived from an EMBL/GenBank/DDBJ whole genome shotgun (WGS) entry which is preliminary data.</text>
</comment>
<dbReference type="EMBL" id="AMZH03005983">
    <property type="protein sequence ID" value="RRT64976.1"/>
    <property type="molecule type" value="Genomic_DNA"/>
</dbReference>
<sequence>MVEQFEIMRRYDQERLTWEKSHKGLDYAERQVLDACIEFYIGGKPWSSSYEGYVLPRGNSKCKYKGVEASGQRSEEATMSLERLGTQNQASVRMEVDSKECHGTAKADLPIVKGRRCEATDSSAMGIATTWYHRDETSIESLISCSHGGRPLIVKGA</sequence>
<proteinExistence type="predicted"/>
<gene>
    <name evidence="1" type="ORF">B296_00019565</name>
</gene>
<evidence type="ECO:0000313" key="1">
    <source>
        <dbReference type="EMBL" id="RRT64976.1"/>
    </source>
</evidence>
<dbReference type="Proteomes" id="UP000287651">
    <property type="component" value="Unassembled WGS sequence"/>
</dbReference>
<accession>A0A426ZLW4</accession>
<evidence type="ECO:0000313" key="2">
    <source>
        <dbReference type="Proteomes" id="UP000287651"/>
    </source>
</evidence>
<organism evidence="1 2">
    <name type="scientific">Ensete ventricosum</name>
    <name type="common">Abyssinian banana</name>
    <name type="synonym">Musa ensete</name>
    <dbReference type="NCBI Taxonomy" id="4639"/>
    <lineage>
        <taxon>Eukaryota</taxon>
        <taxon>Viridiplantae</taxon>
        <taxon>Streptophyta</taxon>
        <taxon>Embryophyta</taxon>
        <taxon>Tracheophyta</taxon>
        <taxon>Spermatophyta</taxon>
        <taxon>Magnoliopsida</taxon>
        <taxon>Liliopsida</taxon>
        <taxon>Zingiberales</taxon>
        <taxon>Musaceae</taxon>
        <taxon>Ensete</taxon>
    </lineage>
</organism>
<dbReference type="AlphaFoldDB" id="A0A426ZLW4"/>
<reference evidence="1 2" key="1">
    <citation type="journal article" date="2014" name="Agronomy (Basel)">
        <title>A Draft Genome Sequence for Ensete ventricosum, the Drought-Tolerant Tree Against Hunger.</title>
        <authorList>
            <person name="Harrison J."/>
            <person name="Moore K.A."/>
            <person name="Paszkiewicz K."/>
            <person name="Jones T."/>
            <person name="Grant M."/>
            <person name="Ambacheew D."/>
            <person name="Muzemil S."/>
            <person name="Studholme D.J."/>
        </authorList>
    </citation>
    <scope>NUCLEOTIDE SEQUENCE [LARGE SCALE GENOMIC DNA]</scope>
</reference>
<name>A0A426ZLW4_ENSVE</name>
<protein>
    <submittedName>
        <fullName evidence="1">Uncharacterized protein</fullName>
    </submittedName>
</protein>